<evidence type="ECO:0000313" key="3">
    <source>
        <dbReference type="EMBL" id="SCY88428.1"/>
    </source>
</evidence>
<sequence>MQLIRNLSAHFSDKASRTIVTSVTIGLKYTAVTTDDGGIGLAWTDPASLGCGKSQDYRDFEGLPATELLDLLQSSVPLHRSMALALVNALNYHEACGYPDDTGDGGWMDSFAIGPETRVAMVGFFRPLMKKFKARGAVVEVLDDTQGVGDRPSFLQKLDGWAEVLLLTSTSILNQSTEELLAHLAPSVTKVIMLGPSTPVVPEALAHLPVSILAGTVPVDHAAVVRAVRHGQGTPVIHRFSRKVCALCRS</sequence>
<evidence type="ECO:0000313" key="4">
    <source>
        <dbReference type="Proteomes" id="UP000198870"/>
    </source>
</evidence>
<evidence type="ECO:0000259" key="2">
    <source>
        <dbReference type="Pfam" id="PF13938"/>
    </source>
</evidence>
<dbReference type="SUPFAM" id="SSF159713">
    <property type="entry name" value="Dhaf3308-like"/>
    <property type="match status" value="1"/>
</dbReference>
<keyword evidence="4" id="KW-1185">Reference proteome</keyword>
<evidence type="ECO:0000259" key="1">
    <source>
        <dbReference type="Pfam" id="PF04016"/>
    </source>
</evidence>
<dbReference type="OrthoDB" id="5387051at2"/>
<accession>A0A1G5JL36</accession>
<dbReference type="STRING" id="419481.SAMN05216233_13223"/>
<dbReference type="AlphaFoldDB" id="A0A1G5JL36"/>
<dbReference type="Gene3D" id="3.40.50.11590">
    <property type="match status" value="1"/>
</dbReference>
<proteinExistence type="predicted"/>
<dbReference type="Proteomes" id="UP000198870">
    <property type="component" value="Unassembled WGS sequence"/>
</dbReference>
<dbReference type="EMBL" id="FMUX01000032">
    <property type="protein sequence ID" value="SCY88428.1"/>
    <property type="molecule type" value="Genomic_DNA"/>
</dbReference>
<protein>
    <recommendedName>
        <fullName evidence="5">Heavy-metal chelation</fullName>
    </recommendedName>
</protein>
<dbReference type="Gene3D" id="3.30.390.100">
    <property type="match status" value="1"/>
</dbReference>
<dbReference type="InterPro" id="IPR025251">
    <property type="entry name" value="DUF4213"/>
</dbReference>
<dbReference type="RefSeq" id="WP_092215634.1">
    <property type="nucleotide sequence ID" value="NZ_FMUX01000032.1"/>
</dbReference>
<dbReference type="Pfam" id="PF04016">
    <property type="entry name" value="DUF364"/>
    <property type="match status" value="1"/>
</dbReference>
<reference evidence="3 4" key="1">
    <citation type="submission" date="2016-10" db="EMBL/GenBank/DDBJ databases">
        <authorList>
            <person name="de Groot N.N."/>
        </authorList>
    </citation>
    <scope>NUCLEOTIDE SEQUENCE [LARGE SCALE GENOMIC DNA]</scope>
    <source>
        <strain evidence="3 4">AA1</strain>
    </source>
</reference>
<feature type="domain" description="DUF4213" evidence="2">
    <location>
        <begin position="11"/>
        <end position="90"/>
    </location>
</feature>
<dbReference type="Pfam" id="PF13938">
    <property type="entry name" value="DUF4213"/>
    <property type="match status" value="1"/>
</dbReference>
<dbReference type="InterPro" id="IPR007161">
    <property type="entry name" value="DUF364"/>
</dbReference>
<name>A0A1G5JL36_9BACT</name>
<organism evidence="3 4">
    <name type="scientific">Desulfoluna spongiiphila</name>
    <dbReference type="NCBI Taxonomy" id="419481"/>
    <lineage>
        <taxon>Bacteria</taxon>
        <taxon>Pseudomonadati</taxon>
        <taxon>Thermodesulfobacteriota</taxon>
        <taxon>Desulfobacteria</taxon>
        <taxon>Desulfobacterales</taxon>
        <taxon>Desulfolunaceae</taxon>
        <taxon>Desulfoluna</taxon>
    </lineage>
</organism>
<feature type="domain" description="Putative heavy-metal chelation" evidence="1">
    <location>
        <begin position="108"/>
        <end position="244"/>
    </location>
</feature>
<evidence type="ECO:0008006" key="5">
    <source>
        <dbReference type="Google" id="ProtNLM"/>
    </source>
</evidence>
<gene>
    <name evidence="3" type="ORF">SAMN05216233_13223</name>
</gene>